<dbReference type="InterPro" id="IPR019554">
    <property type="entry name" value="Soluble_ligand-bd"/>
</dbReference>
<dbReference type="Pfam" id="PF10531">
    <property type="entry name" value="SLBB"/>
    <property type="match status" value="1"/>
</dbReference>
<sequence>MGFLDEVDSIRTKAHMTSVPKPVLVGVVALAVVIALLACGSVATAVRTAGDAAFEITKASEHADDSKADGASTAQDATEGGDNTATPAAGKTARAVVHVSGAVVSPGVYELDATARVQAAIDAAGGFAEHAARDAVNCARVIQDGEQILVPTLEQAQGAPSGGAAGASGAVASSTASPKVNINQASAEELDTLPGVGPSTAQKIIADREANGPFATIEDLKRVSGIGDKKYEQMAALICV</sequence>
<dbReference type="InterPro" id="IPR004509">
    <property type="entry name" value="Competence_ComEA_HhH"/>
</dbReference>
<keyword evidence="2" id="KW-1133">Transmembrane helix</keyword>
<dbReference type="Pfam" id="PF12836">
    <property type="entry name" value="HHH_3"/>
    <property type="match status" value="1"/>
</dbReference>
<evidence type="ECO:0000313" key="4">
    <source>
        <dbReference type="EMBL" id="HIR01486.1"/>
    </source>
</evidence>
<feature type="transmembrane region" description="Helical" evidence="2">
    <location>
        <begin position="23"/>
        <end position="46"/>
    </location>
</feature>
<organism evidence="4 5">
    <name type="scientific">Candidatus Aveggerthella stercoripullorum</name>
    <dbReference type="NCBI Taxonomy" id="2840688"/>
    <lineage>
        <taxon>Bacteria</taxon>
        <taxon>Bacillati</taxon>
        <taxon>Actinomycetota</taxon>
        <taxon>Coriobacteriia</taxon>
        <taxon>Eggerthellales</taxon>
        <taxon>Eggerthellaceae</taxon>
        <taxon>Eggerthellaceae incertae sedis</taxon>
        <taxon>Candidatus Aveggerthella</taxon>
    </lineage>
</organism>
<keyword evidence="2" id="KW-0812">Transmembrane</keyword>
<dbReference type="SMART" id="SM00278">
    <property type="entry name" value="HhH1"/>
    <property type="match status" value="2"/>
</dbReference>
<dbReference type="PANTHER" id="PTHR21180:SF32">
    <property type="entry name" value="ENDONUCLEASE_EXONUCLEASE_PHOSPHATASE FAMILY DOMAIN-CONTAINING PROTEIN 1"/>
    <property type="match status" value="1"/>
</dbReference>
<evidence type="ECO:0000259" key="3">
    <source>
        <dbReference type="SMART" id="SM00278"/>
    </source>
</evidence>
<dbReference type="InterPro" id="IPR003583">
    <property type="entry name" value="Hlx-hairpin-Hlx_DNA-bd_motif"/>
</dbReference>
<dbReference type="Proteomes" id="UP000824261">
    <property type="component" value="Unassembled WGS sequence"/>
</dbReference>
<proteinExistence type="predicted"/>
<protein>
    <submittedName>
        <fullName evidence="4">ComEA family DNA-binding protein</fullName>
    </submittedName>
</protein>
<dbReference type="GO" id="GO:0015628">
    <property type="term" value="P:protein secretion by the type II secretion system"/>
    <property type="evidence" value="ECO:0007669"/>
    <property type="project" value="TreeGrafter"/>
</dbReference>
<reference evidence="4" key="2">
    <citation type="journal article" date="2021" name="PeerJ">
        <title>Extensive microbial diversity within the chicken gut microbiome revealed by metagenomics and culture.</title>
        <authorList>
            <person name="Gilroy R."/>
            <person name="Ravi A."/>
            <person name="Getino M."/>
            <person name="Pursley I."/>
            <person name="Horton D.L."/>
            <person name="Alikhan N.F."/>
            <person name="Baker D."/>
            <person name="Gharbi K."/>
            <person name="Hall N."/>
            <person name="Watson M."/>
            <person name="Adriaenssens E.M."/>
            <person name="Foster-Nyarko E."/>
            <person name="Jarju S."/>
            <person name="Secka A."/>
            <person name="Antonio M."/>
            <person name="Oren A."/>
            <person name="Chaudhuri R.R."/>
            <person name="La Ragione R."/>
            <person name="Hildebrand F."/>
            <person name="Pallen M.J."/>
        </authorList>
    </citation>
    <scope>NUCLEOTIDE SEQUENCE</scope>
    <source>
        <strain evidence="4">ChiGjej1B1-2707</strain>
    </source>
</reference>
<feature type="domain" description="Helix-hairpin-helix DNA-binding motif class 1" evidence="3">
    <location>
        <begin position="188"/>
        <end position="207"/>
    </location>
</feature>
<comment type="caution">
    <text evidence="4">The sequence shown here is derived from an EMBL/GenBank/DDBJ whole genome shotgun (WGS) entry which is preliminary data.</text>
</comment>
<feature type="domain" description="Helix-hairpin-helix DNA-binding motif class 1" evidence="3">
    <location>
        <begin position="218"/>
        <end position="237"/>
    </location>
</feature>
<evidence type="ECO:0000313" key="5">
    <source>
        <dbReference type="Proteomes" id="UP000824261"/>
    </source>
</evidence>
<keyword evidence="2" id="KW-0472">Membrane</keyword>
<dbReference type="GO" id="GO:0006281">
    <property type="term" value="P:DNA repair"/>
    <property type="evidence" value="ECO:0007669"/>
    <property type="project" value="InterPro"/>
</dbReference>
<dbReference type="PANTHER" id="PTHR21180">
    <property type="entry name" value="ENDONUCLEASE/EXONUCLEASE/PHOSPHATASE FAMILY DOMAIN-CONTAINING PROTEIN 1"/>
    <property type="match status" value="1"/>
</dbReference>
<reference evidence="4" key="1">
    <citation type="submission" date="2020-10" db="EMBL/GenBank/DDBJ databases">
        <authorList>
            <person name="Gilroy R."/>
        </authorList>
    </citation>
    <scope>NUCLEOTIDE SEQUENCE</scope>
    <source>
        <strain evidence="4">ChiGjej1B1-2707</strain>
    </source>
</reference>
<feature type="compositionally biased region" description="Basic and acidic residues" evidence="1">
    <location>
        <begin position="59"/>
        <end position="68"/>
    </location>
</feature>
<accession>A0A9D1D3L8</accession>
<gene>
    <name evidence="4" type="ORF">IAA69_04410</name>
</gene>
<dbReference type="SUPFAM" id="SSF47781">
    <property type="entry name" value="RuvA domain 2-like"/>
    <property type="match status" value="1"/>
</dbReference>
<name>A0A9D1D3L8_9ACTN</name>
<dbReference type="AlphaFoldDB" id="A0A9D1D3L8"/>
<evidence type="ECO:0000256" key="1">
    <source>
        <dbReference type="SAM" id="MobiDB-lite"/>
    </source>
</evidence>
<dbReference type="GO" id="GO:0015627">
    <property type="term" value="C:type II protein secretion system complex"/>
    <property type="evidence" value="ECO:0007669"/>
    <property type="project" value="TreeGrafter"/>
</dbReference>
<dbReference type="InterPro" id="IPR010994">
    <property type="entry name" value="RuvA_2-like"/>
</dbReference>
<dbReference type="Gene3D" id="3.10.560.10">
    <property type="entry name" value="Outer membrane lipoprotein wza domain like"/>
    <property type="match status" value="1"/>
</dbReference>
<dbReference type="NCBIfam" id="TIGR00426">
    <property type="entry name" value="competence protein ComEA helix-hairpin-helix repeat region"/>
    <property type="match status" value="1"/>
</dbReference>
<dbReference type="Gene3D" id="1.10.150.280">
    <property type="entry name" value="AF1531-like domain"/>
    <property type="match status" value="1"/>
</dbReference>
<feature type="region of interest" description="Disordered" evidence="1">
    <location>
        <begin position="59"/>
        <end position="89"/>
    </location>
</feature>
<keyword evidence="4" id="KW-0238">DNA-binding</keyword>
<dbReference type="GO" id="GO:0003677">
    <property type="term" value="F:DNA binding"/>
    <property type="evidence" value="ECO:0007669"/>
    <property type="project" value="UniProtKB-KW"/>
</dbReference>
<dbReference type="EMBL" id="DVGB01000055">
    <property type="protein sequence ID" value="HIR01486.1"/>
    <property type="molecule type" value="Genomic_DNA"/>
</dbReference>
<evidence type="ECO:0000256" key="2">
    <source>
        <dbReference type="SAM" id="Phobius"/>
    </source>
</evidence>
<feature type="compositionally biased region" description="Polar residues" evidence="1">
    <location>
        <begin position="72"/>
        <end position="86"/>
    </location>
</feature>
<dbReference type="InterPro" id="IPR051675">
    <property type="entry name" value="Endo/Exo/Phosphatase_dom_1"/>
</dbReference>